<proteinExistence type="predicted"/>
<dbReference type="InterPro" id="IPR036291">
    <property type="entry name" value="NAD(P)-bd_dom_sf"/>
</dbReference>
<protein>
    <submittedName>
        <fullName evidence="2">Nucleoside-diphosphate-sugar epimerase</fullName>
    </submittedName>
</protein>
<evidence type="ECO:0000259" key="1">
    <source>
        <dbReference type="Pfam" id="PF01370"/>
    </source>
</evidence>
<evidence type="ECO:0000313" key="3">
    <source>
        <dbReference type="Proteomes" id="UP000518206"/>
    </source>
</evidence>
<organism evidence="2 3">
    <name type="scientific">Cellulomonas cellasea</name>
    <dbReference type="NCBI Taxonomy" id="43670"/>
    <lineage>
        <taxon>Bacteria</taxon>
        <taxon>Bacillati</taxon>
        <taxon>Actinomycetota</taxon>
        <taxon>Actinomycetes</taxon>
        <taxon>Micrococcales</taxon>
        <taxon>Cellulomonadaceae</taxon>
        <taxon>Cellulomonas</taxon>
    </lineage>
</organism>
<dbReference type="RefSeq" id="WP_183295532.1">
    <property type="nucleotide sequence ID" value="NZ_JACHVX010000002.1"/>
</dbReference>
<dbReference type="InterPro" id="IPR001509">
    <property type="entry name" value="Epimerase_deHydtase"/>
</dbReference>
<feature type="domain" description="NAD-dependent epimerase/dehydratase" evidence="1">
    <location>
        <begin position="8"/>
        <end position="215"/>
    </location>
</feature>
<dbReference type="Pfam" id="PF01370">
    <property type="entry name" value="Epimerase"/>
    <property type="match status" value="1"/>
</dbReference>
<dbReference type="Proteomes" id="UP000518206">
    <property type="component" value="Unassembled WGS sequence"/>
</dbReference>
<dbReference type="AlphaFoldDB" id="A0A7W4UF60"/>
<evidence type="ECO:0000313" key="2">
    <source>
        <dbReference type="EMBL" id="MBB2922654.1"/>
    </source>
</evidence>
<reference evidence="2 3" key="2">
    <citation type="submission" date="2020-08" db="EMBL/GenBank/DDBJ databases">
        <authorList>
            <person name="Partida-Martinez L."/>
            <person name="Huntemann M."/>
            <person name="Clum A."/>
            <person name="Wang J."/>
            <person name="Palaniappan K."/>
            <person name="Ritter S."/>
            <person name="Chen I.-M."/>
            <person name="Stamatis D."/>
            <person name="Reddy T."/>
            <person name="O'Malley R."/>
            <person name="Daum C."/>
            <person name="Shapiro N."/>
            <person name="Ivanova N."/>
            <person name="Kyrpides N."/>
            <person name="Woyke T."/>
        </authorList>
    </citation>
    <scope>NUCLEOTIDE SEQUENCE [LARGE SCALE GENOMIC DNA]</scope>
    <source>
        <strain evidence="2 3">RAS26</strain>
    </source>
</reference>
<comment type="caution">
    <text evidence="2">The sequence shown here is derived from an EMBL/GenBank/DDBJ whole genome shotgun (WGS) entry which is preliminary data.</text>
</comment>
<dbReference type="Gene3D" id="3.40.50.720">
    <property type="entry name" value="NAD(P)-binding Rossmann-like Domain"/>
    <property type="match status" value="1"/>
</dbReference>
<dbReference type="SUPFAM" id="SSF51735">
    <property type="entry name" value="NAD(P)-binding Rossmann-fold domains"/>
    <property type="match status" value="1"/>
</dbReference>
<accession>A0A7W4UF60</accession>
<dbReference type="EMBL" id="JACHVX010000002">
    <property type="protein sequence ID" value="MBB2922654.1"/>
    <property type="molecule type" value="Genomic_DNA"/>
</dbReference>
<gene>
    <name evidence="2" type="ORF">FHR80_001566</name>
</gene>
<reference evidence="2 3" key="1">
    <citation type="submission" date="2020-08" db="EMBL/GenBank/DDBJ databases">
        <title>The Agave Microbiome: Exploring the role of microbial communities in plant adaptations to desert environments.</title>
        <authorList>
            <person name="Partida-Martinez L.P."/>
        </authorList>
    </citation>
    <scope>NUCLEOTIDE SEQUENCE [LARGE SCALE GENOMIC DNA]</scope>
    <source>
        <strain evidence="2 3">RAS26</strain>
    </source>
</reference>
<sequence>MARHVVVGKGPIGSTLAQQLADAGHEVLVLSRSGGPAVRTTPAGGSIEHRAADATDPAALTRAAQGAAALHNCVNPPYHRWTTDWPPVASALLAAAEATGAVLVVAGNLYGYGRGTHFMREESPLATTETKGAVRAAMWVEAERRHHAGALRATEVRGSDYLGPGAQAHAHVGPRMLEPLLAGKPLYPIGSADTTHSWTYLPDFARALVAAAETEAAWGRPWHVPSPEPLTYREVATRFATAAGAPAPRVRTVPLAVVRAVGLVNPMMREVHAMGYQFVEPFVLDATASERVLGVTATPWSRIVDETLAAWRAGAGDALRPGTGRAVA</sequence>
<name>A0A7W4UF60_9CELL</name>